<feature type="region of interest" description="Disordered" evidence="1">
    <location>
        <begin position="1"/>
        <end position="27"/>
    </location>
</feature>
<evidence type="ECO:0000313" key="4">
    <source>
        <dbReference type="Proteomes" id="UP000468531"/>
    </source>
</evidence>
<dbReference type="Pfam" id="PF13518">
    <property type="entry name" value="HTH_28"/>
    <property type="match status" value="1"/>
</dbReference>
<feature type="domain" description="Insertion element IS150 protein InsJ-like helix-turn-helix" evidence="2">
    <location>
        <begin position="47"/>
        <end position="98"/>
    </location>
</feature>
<evidence type="ECO:0000313" key="3">
    <source>
        <dbReference type="EMBL" id="NEV02977.1"/>
    </source>
</evidence>
<comment type="caution">
    <text evidence="3">The sequence shown here is derived from an EMBL/GenBank/DDBJ whole genome shotgun (WGS) entry which is preliminary data.</text>
</comment>
<name>A0A6P1BWR7_9BRAD</name>
<dbReference type="AlphaFoldDB" id="A0A6P1BWR7"/>
<gene>
    <name evidence="3" type="ORF">FNJ47_46855</name>
</gene>
<evidence type="ECO:0000256" key="1">
    <source>
        <dbReference type="SAM" id="MobiDB-lite"/>
    </source>
</evidence>
<dbReference type="InterPro" id="IPR055247">
    <property type="entry name" value="InsJ-like_HTH"/>
</dbReference>
<dbReference type="SUPFAM" id="SSF46689">
    <property type="entry name" value="Homeodomain-like"/>
    <property type="match status" value="1"/>
</dbReference>
<keyword evidence="4" id="KW-1185">Reference proteome</keyword>
<protein>
    <submittedName>
        <fullName evidence="3">Helix-turn-helix domain-containing protein</fullName>
    </submittedName>
</protein>
<dbReference type="EMBL" id="VKHP01000555">
    <property type="protein sequence ID" value="NEV02977.1"/>
    <property type="molecule type" value="Genomic_DNA"/>
</dbReference>
<sequence length="157" mass="17173">MARAKKRDPKSEALAQDGVLNPNPEAVRDPSFVSNSFFDAKDLVQVRYEMVRRHQVDGVAISEAAETFGVTRPTFYKAQSALQTAGLAGLLPNRRGPKGGHKVSAEVVAFVAALKAARPELTTSHCLDAIEARFGVKVHRRSLERALARKKKRLNPA</sequence>
<evidence type="ECO:0000259" key="2">
    <source>
        <dbReference type="Pfam" id="PF13518"/>
    </source>
</evidence>
<dbReference type="Proteomes" id="UP000468531">
    <property type="component" value="Unassembled WGS sequence"/>
</dbReference>
<proteinExistence type="predicted"/>
<dbReference type="InterPro" id="IPR009057">
    <property type="entry name" value="Homeodomain-like_sf"/>
</dbReference>
<dbReference type="RefSeq" id="WP_163163506.1">
    <property type="nucleotide sequence ID" value="NZ_VKHP01000555.1"/>
</dbReference>
<accession>A0A6P1BWR7</accession>
<reference evidence="3 4" key="1">
    <citation type="journal article" date="2020" name="Arch. Microbiol.">
        <title>Bradyrhizobium uaiense sp. nov., a new highly efficient cowpea symbiont.</title>
        <authorList>
            <person name="Cabral Michel D."/>
            <person name="Azarias Guimaraes A."/>
            <person name="Martins da Costa E."/>
            <person name="Soares de Carvalho T."/>
            <person name="Balsanelli E."/>
            <person name="Willems A."/>
            <person name="Maltempi de Souza E."/>
            <person name="de Souza Moreira F.M."/>
        </authorList>
    </citation>
    <scope>NUCLEOTIDE SEQUENCE [LARGE SCALE GENOMIC DNA]</scope>
    <source>
        <strain evidence="3 4">UFLA 03-164</strain>
    </source>
</reference>
<organism evidence="3 4">
    <name type="scientific">Bradyrhizobium uaiense</name>
    <dbReference type="NCBI Taxonomy" id="2594946"/>
    <lineage>
        <taxon>Bacteria</taxon>
        <taxon>Pseudomonadati</taxon>
        <taxon>Pseudomonadota</taxon>
        <taxon>Alphaproteobacteria</taxon>
        <taxon>Hyphomicrobiales</taxon>
        <taxon>Nitrobacteraceae</taxon>
        <taxon>Bradyrhizobium</taxon>
    </lineage>
</organism>